<dbReference type="AlphaFoldDB" id="A0A9Q1KHE1"/>
<name>A0A9Q1KHE1_9CARY</name>
<protein>
    <submittedName>
        <fullName evidence="1">Uncharacterized protein</fullName>
    </submittedName>
</protein>
<reference evidence="1" key="1">
    <citation type="submission" date="2022-04" db="EMBL/GenBank/DDBJ databases">
        <title>Carnegiea gigantea Genome sequencing and assembly v2.</title>
        <authorList>
            <person name="Copetti D."/>
            <person name="Sanderson M.J."/>
            <person name="Burquez A."/>
            <person name="Wojciechowski M.F."/>
        </authorList>
    </citation>
    <scope>NUCLEOTIDE SEQUENCE</scope>
    <source>
        <strain evidence="1">SGP5-SGP5p</strain>
        <tissue evidence="1">Aerial part</tissue>
    </source>
</reference>
<dbReference type="Proteomes" id="UP001153076">
    <property type="component" value="Unassembled WGS sequence"/>
</dbReference>
<evidence type="ECO:0000313" key="1">
    <source>
        <dbReference type="EMBL" id="KAJ8444401.1"/>
    </source>
</evidence>
<accession>A0A9Q1KHE1</accession>
<sequence length="174" mass="19796">MWSVLGITEGGGFLPLQLPSDYKELCQGFVLAETEEYARDYEVPELAQPIFIPFYKDGAGIPMKGHLKALSNLFRERDKGSKRESQFAIPLMGFPLFWNTEEMADNVRETIRWHLRKASCPPCPLPEDYRDLCSRFNLARLSYNGGTLFLASIEPSVPIKAWDADRTPKTMFVA</sequence>
<dbReference type="EMBL" id="JAKOGI010000099">
    <property type="protein sequence ID" value="KAJ8444401.1"/>
    <property type="molecule type" value="Genomic_DNA"/>
</dbReference>
<organism evidence="1 2">
    <name type="scientific">Carnegiea gigantea</name>
    <dbReference type="NCBI Taxonomy" id="171969"/>
    <lineage>
        <taxon>Eukaryota</taxon>
        <taxon>Viridiplantae</taxon>
        <taxon>Streptophyta</taxon>
        <taxon>Embryophyta</taxon>
        <taxon>Tracheophyta</taxon>
        <taxon>Spermatophyta</taxon>
        <taxon>Magnoliopsida</taxon>
        <taxon>eudicotyledons</taxon>
        <taxon>Gunneridae</taxon>
        <taxon>Pentapetalae</taxon>
        <taxon>Caryophyllales</taxon>
        <taxon>Cactineae</taxon>
        <taxon>Cactaceae</taxon>
        <taxon>Cactoideae</taxon>
        <taxon>Echinocereeae</taxon>
        <taxon>Carnegiea</taxon>
    </lineage>
</organism>
<comment type="caution">
    <text evidence="1">The sequence shown here is derived from an EMBL/GenBank/DDBJ whole genome shotgun (WGS) entry which is preliminary data.</text>
</comment>
<gene>
    <name evidence="1" type="ORF">Cgig2_026605</name>
</gene>
<evidence type="ECO:0000313" key="2">
    <source>
        <dbReference type="Proteomes" id="UP001153076"/>
    </source>
</evidence>
<keyword evidence="2" id="KW-1185">Reference proteome</keyword>
<proteinExistence type="predicted"/>